<gene>
    <name evidence="2" type="ORF">FKW44_006979</name>
</gene>
<keyword evidence="3" id="KW-1185">Reference proteome</keyword>
<protein>
    <submittedName>
        <fullName evidence="2">Uncharacterized protein</fullName>
    </submittedName>
</protein>
<accession>A0A7T8KEC3</accession>
<feature type="region of interest" description="Disordered" evidence="1">
    <location>
        <begin position="27"/>
        <end position="50"/>
    </location>
</feature>
<proteinExistence type="predicted"/>
<organism evidence="2 3">
    <name type="scientific">Caligus rogercresseyi</name>
    <name type="common">Sea louse</name>
    <dbReference type="NCBI Taxonomy" id="217165"/>
    <lineage>
        <taxon>Eukaryota</taxon>
        <taxon>Metazoa</taxon>
        <taxon>Ecdysozoa</taxon>
        <taxon>Arthropoda</taxon>
        <taxon>Crustacea</taxon>
        <taxon>Multicrustacea</taxon>
        <taxon>Hexanauplia</taxon>
        <taxon>Copepoda</taxon>
        <taxon>Siphonostomatoida</taxon>
        <taxon>Caligidae</taxon>
        <taxon>Caligus</taxon>
    </lineage>
</organism>
<evidence type="ECO:0000256" key="1">
    <source>
        <dbReference type="SAM" id="MobiDB-lite"/>
    </source>
</evidence>
<dbReference type="Proteomes" id="UP000595437">
    <property type="component" value="Chromosome 4"/>
</dbReference>
<sequence>MKPPPTLLLDSSITKKKSLRRVMSLPQQANEGVLLSPHPSSLISKGLQLE</sequence>
<dbReference type="AlphaFoldDB" id="A0A7T8KEC3"/>
<evidence type="ECO:0000313" key="3">
    <source>
        <dbReference type="Proteomes" id="UP000595437"/>
    </source>
</evidence>
<reference evidence="3" key="1">
    <citation type="submission" date="2021-01" db="EMBL/GenBank/DDBJ databases">
        <title>Caligus Genome Assembly.</title>
        <authorList>
            <person name="Gallardo-Escarate C."/>
        </authorList>
    </citation>
    <scope>NUCLEOTIDE SEQUENCE [LARGE SCALE GENOMIC DNA]</scope>
</reference>
<name>A0A7T8KEC3_CALRO</name>
<dbReference type="EMBL" id="CP045893">
    <property type="protein sequence ID" value="QQP54218.1"/>
    <property type="molecule type" value="Genomic_DNA"/>
</dbReference>
<evidence type="ECO:0000313" key="2">
    <source>
        <dbReference type="EMBL" id="QQP54218.1"/>
    </source>
</evidence>